<proteinExistence type="predicted"/>
<sequence length="94" mass="10698">MRNYVEGLEDFGMACGRTEKPGNHATVFIARGLIAKWKQPFGYFLSHSTKKSADLHRLDDNHRAIKVIRLDNKGSHLRPGVKQSFGLKEPWGYT</sequence>
<reference evidence="2 3" key="1">
    <citation type="journal article" date="2021" name="Elife">
        <title>Chloroplast acquisition without the gene transfer in kleptoplastic sea slugs, Plakobranchus ocellatus.</title>
        <authorList>
            <person name="Maeda T."/>
            <person name="Takahashi S."/>
            <person name="Yoshida T."/>
            <person name="Shimamura S."/>
            <person name="Takaki Y."/>
            <person name="Nagai Y."/>
            <person name="Toyoda A."/>
            <person name="Suzuki Y."/>
            <person name="Arimoto A."/>
            <person name="Ishii H."/>
            <person name="Satoh N."/>
            <person name="Nishiyama T."/>
            <person name="Hasebe M."/>
            <person name="Maruyama T."/>
            <person name="Minagawa J."/>
            <person name="Obokata J."/>
            <person name="Shigenobu S."/>
        </authorList>
    </citation>
    <scope>NUCLEOTIDE SEQUENCE [LARGE SCALE GENOMIC DNA]</scope>
</reference>
<evidence type="ECO:0000313" key="3">
    <source>
        <dbReference type="Proteomes" id="UP000762676"/>
    </source>
</evidence>
<dbReference type="Proteomes" id="UP000762676">
    <property type="component" value="Unassembled WGS sequence"/>
</dbReference>
<feature type="domain" description="Transposable element P transposase-like RNase H" evidence="1">
    <location>
        <begin position="4"/>
        <end position="55"/>
    </location>
</feature>
<evidence type="ECO:0000259" key="1">
    <source>
        <dbReference type="Pfam" id="PF21787"/>
    </source>
</evidence>
<gene>
    <name evidence="2" type="ORF">ElyMa_000049800</name>
</gene>
<keyword evidence="3" id="KW-1185">Reference proteome</keyword>
<protein>
    <recommendedName>
        <fullName evidence="1">Transposable element P transposase-like RNase H domain-containing protein</fullName>
    </recommendedName>
</protein>
<evidence type="ECO:0000313" key="2">
    <source>
        <dbReference type="EMBL" id="GFR59152.1"/>
    </source>
</evidence>
<dbReference type="AlphaFoldDB" id="A0AAV4EDP3"/>
<organism evidence="2 3">
    <name type="scientific">Elysia marginata</name>
    <dbReference type="NCBI Taxonomy" id="1093978"/>
    <lineage>
        <taxon>Eukaryota</taxon>
        <taxon>Metazoa</taxon>
        <taxon>Spiralia</taxon>
        <taxon>Lophotrochozoa</taxon>
        <taxon>Mollusca</taxon>
        <taxon>Gastropoda</taxon>
        <taxon>Heterobranchia</taxon>
        <taxon>Euthyneura</taxon>
        <taxon>Panpulmonata</taxon>
        <taxon>Sacoglossa</taxon>
        <taxon>Placobranchoidea</taxon>
        <taxon>Plakobranchidae</taxon>
        <taxon>Elysia</taxon>
    </lineage>
</organism>
<dbReference type="Pfam" id="PF21787">
    <property type="entry name" value="TNP-like_RNaseH_N"/>
    <property type="match status" value="1"/>
</dbReference>
<dbReference type="EMBL" id="BMAT01000071">
    <property type="protein sequence ID" value="GFR59152.1"/>
    <property type="molecule type" value="Genomic_DNA"/>
</dbReference>
<comment type="caution">
    <text evidence="2">The sequence shown here is derived from an EMBL/GenBank/DDBJ whole genome shotgun (WGS) entry which is preliminary data.</text>
</comment>
<dbReference type="InterPro" id="IPR048365">
    <property type="entry name" value="TNP-like_RNaseH_N"/>
</dbReference>
<name>A0AAV4EDP3_9GAST</name>
<accession>A0AAV4EDP3</accession>